<dbReference type="Gene3D" id="3.30.160.60">
    <property type="entry name" value="Classic Zinc Finger"/>
    <property type="match status" value="1"/>
</dbReference>
<dbReference type="Proteomes" id="UP000276215">
    <property type="component" value="Unassembled WGS sequence"/>
</dbReference>
<dbReference type="STRING" id="1336337.A0A3N4JYY4"/>
<dbReference type="SUPFAM" id="SSF57667">
    <property type="entry name" value="beta-beta-alpha zinc fingers"/>
    <property type="match status" value="1"/>
</dbReference>
<dbReference type="InterPro" id="IPR036236">
    <property type="entry name" value="Znf_C2H2_sf"/>
</dbReference>
<keyword evidence="1" id="KW-0862">Zinc</keyword>
<keyword evidence="1" id="KW-0863">Zinc-finger</keyword>
<name>A0A3N4JYY4_9PEZI</name>
<feature type="compositionally biased region" description="Low complexity" evidence="2">
    <location>
        <begin position="428"/>
        <end position="445"/>
    </location>
</feature>
<evidence type="ECO:0000256" key="2">
    <source>
        <dbReference type="SAM" id="MobiDB-lite"/>
    </source>
</evidence>
<evidence type="ECO:0000256" key="1">
    <source>
        <dbReference type="PROSITE-ProRule" id="PRU00042"/>
    </source>
</evidence>
<keyword evidence="1" id="KW-0479">Metal-binding</keyword>
<dbReference type="InterPro" id="IPR013087">
    <property type="entry name" value="Znf_C2H2_type"/>
</dbReference>
<evidence type="ECO:0000313" key="5">
    <source>
        <dbReference type="Proteomes" id="UP000276215"/>
    </source>
</evidence>
<gene>
    <name evidence="4" type="ORF">L873DRAFT_446672</name>
</gene>
<feature type="region of interest" description="Disordered" evidence="2">
    <location>
        <begin position="324"/>
        <end position="446"/>
    </location>
</feature>
<feature type="compositionally biased region" description="Polar residues" evidence="2">
    <location>
        <begin position="369"/>
        <end position="394"/>
    </location>
</feature>
<dbReference type="PROSITE" id="PS50157">
    <property type="entry name" value="ZINC_FINGER_C2H2_2"/>
    <property type="match status" value="1"/>
</dbReference>
<dbReference type="EMBL" id="ML120368">
    <property type="protein sequence ID" value="RPB02269.1"/>
    <property type="molecule type" value="Genomic_DNA"/>
</dbReference>
<organism evidence="4 5">
    <name type="scientific">Choiromyces venosus 120613-1</name>
    <dbReference type="NCBI Taxonomy" id="1336337"/>
    <lineage>
        <taxon>Eukaryota</taxon>
        <taxon>Fungi</taxon>
        <taxon>Dikarya</taxon>
        <taxon>Ascomycota</taxon>
        <taxon>Pezizomycotina</taxon>
        <taxon>Pezizomycetes</taxon>
        <taxon>Pezizales</taxon>
        <taxon>Tuberaceae</taxon>
        <taxon>Choiromyces</taxon>
    </lineage>
</organism>
<dbReference type="OrthoDB" id="5407293at2759"/>
<dbReference type="AlphaFoldDB" id="A0A3N4JYY4"/>
<protein>
    <recommendedName>
        <fullName evidence="3">C2H2-type domain-containing protein</fullName>
    </recommendedName>
</protein>
<evidence type="ECO:0000313" key="4">
    <source>
        <dbReference type="EMBL" id="RPB02269.1"/>
    </source>
</evidence>
<dbReference type="GO" id="GO:0008270">
    <property type="term" value="F:zinc ion binding"/>
    <property type="evidence" value="ECO:0007669"/>
    <property type="project" value="UniProtKB-KW"/>
</dbReference>
<evidence type="ECO:0000259" key="3">
    <source>
        <dbReference type="PROSITE" id="PS50157"/>
    </source>
</evidence>
<proteinExistence type="predicted"/>
<feature type="compositionally biased region" description="Polar residues" evidence="2">
    <location>
        <begin position="343"/>
        <end position="354"/>
    </location>
</feature>
<feature type="region of interest" description="Disordered" evidence="2">
    <location>
        <begin position="186"/>
        <end position="286"/>
    </location>
</feature>
<feature type="compositionally biased region" description="Polar residues" evidence="2">
    <location>
        <begin position="418"/>
        <end position="427"/>
    </location>
</feature>
<keyword evidence="5" id="KW-1185">Reference proteome</keyword>
<accession>A0A3N4JYY4</accession>
<sequence length="463" mass="51216">MDQLWGSDFLSEPQPWPDYDYRKVFARSLYDYILDKDKKFPTVEPGWGPDMPLPPKVRSYFSDCVKQFVESLFDEMSTRHQPTHQFEEANYAMGRFLQQPYPNEDPFSSIVVTMQEDPAYDVLTDFNNQSPSTVGDPRRPIRELHRQGANEFFPTPYNSDVFARGTHGANLASQVENVTEIMSSRKSYVESFPQDGRLAPPPQITTTEPQKPGRSGGSALGRRQRVDSGEGSTSAGSNAVVRRIKTKRNQSSLRTAGGEVGQGSRNFGVNMRSVDESPRNTTGTRTVSKEGFKHECEQSHMETVTHAARQYRCEHCNAVFSRNSSLKRHQAAPTACKAKVQGENHSPPQSTSESGARDATFRNARPPSMASSSHGNLSPSIAGNQSVSSQNQYPQYAPASGPRASFAGGNHLKPMGRASSQQHRTLQPSAASRSPHRPSSLHSHSFINPMVLQATNSGYNDCD</sequence>
<reference evidence="4 5" key="1">
    <citation type="journal article" date="2018" name="Nat. Ecol. Evol.">
        <title>Pezizomycetes genomes reveal the molecular basis of ectomycorrhizal truffle lifestyle.</title>
        <authorList>
            <person name="Murat C."/>
            <person name="Payen T."/>
            <person name="Noel B."/>
            <person name="Kuo A."/>
            <person name="Morin E."/>
            <person name="Chen J."/>
            <person name="Kohler A."/>
            <person name="Krizsan K."/>
            <person name="Balestrini R."/>
            <person name="Da Silva C."/>
            <person name="Montanini B."/>
            <person name="Hainaut M."/>
            <person name="Levati E."/>
            <person name="Barry K.W."/>
            <person name="Belfiori B."/>
            <person name="Cichocki N."/>
            <person name="Clum A."/>
            <person name="Dockter R.B."/>
            <person name="Fauchery L."/>
            <person name="Guy J."/>
            <person name="Iotti M."/>
            <person name="Le Tacon F."/>
            <person name="Lindquist E.A."/>
            <person name="Lipzen A."/>
            <person name="Malagnac F."/>
            <person name="Mello A."/>
            <person name="Molinier V."/>
            <person name="Miyauchi S."/>
            <person name="Poulain J."/>
            <person name="Riccioni C."/>
            <person name="Rubini A."/>
            <person name="Sitrit Y."/>
            <person name="Splivallo R."/>
            <person name="Traeger S."/>
            <person name="Wang M."/>
            <person name="Zifcakova L."/>
            <person name="Wipf D."/>
            <person name="Zambonelli A."/>
            <person name="Paolocci F."/>
            <person name="Nowrousian M."/>
            <person name="Ottonello S."/>
            <person name="Baldrian P."/>
            <person name="Spatafora J.W."/>
            <person name="Henrissat B."/>
            <person name="Nagy L.G."/>
            <person name="Aury J.M."/>
            <person name="Wincker P."/>
            <person name="Grigoriev I.V."/>
            <person name="Bonfante P."/>
            <person name="Martin F.M."/>
        </authorList>
    </citation>
    <scope>NUCLEOTIDE SEQUENCE [LARGE SCALE GENOMIC DNA]</scope>
    <source>
        <strain evidence="4 5">120613-1</strain>
    </source>
</reference>
<feature type="domain" description="C2H2-type" evidence="3">
    <location>
        <begin position="311"/>
        <end position="338"/>
    </location>
</feature>